<dbReference type="GO" id="GO:0016020">
    <property type="term" value="C:membrane"/>
    <property type="evidence" value="ECO:0007669"/>
    <property type="project" value="UniProtKB-SubCell"/>
</dbReference>
<organism evidence="7 8">
    <name type="scientific">Crucibulum laeve</name>
    <dbReference type="NCBI Taxonomy" id="68775"/>
    <lineage>
        <taxon>Eukaryota</taxon>
        <taxon>Fungi</taxon>
        <taxon>Dikarya</taxon>
        <taxon>Basidiomycota</taxon>
        <taxon>Agaricomycotina</taxon>
        <taxon>Agaricomycetes</taxon>
        <taxon>Agaricomycetidae</taxon>
        <taxon>Agaricales</taxon>
        <taxon>Agaricineae</taxon>
        <taxon>Nidulariaceae</taxon>
        <taxon>Crucibulum</taxon>
    </lineage>
</organism>
<sequence length="596" mass="67198">MFPTLNINPRQQSSAMPPRVPPPSHRHGTPSGPWPWLDIETEVDHDQLASPGSPVPDSGFPCTHFLSRSVGGGCWCGYPQSLFANWTPTQQKKSKIRKVVEKSIDTCTVYHLDVLKDGNFMRQGYSEVKENNKESHWRSITEENFPEDARVQALFIDNLSGPVLQMLGTKYTIEPFFFSSSLGWIPSRYQENVVPGVSDHITITLTFIRPTQNPATAPSSSDASQHTTSTISRVADLPSDLVIDTQAPLHLCSSDVVLVADLLALHMIRSPNGSTVISYHPPQENRATTAQALHRRFHSTGRSVYWSTIFSEATDPTFVFLSLLWYPLYAWDEAMENLYSHICWLETRVINTNDIQLTQELHAVRAHLLHYESLLQDFKKTVQFVKDTPYPGLQQLSADGRHNSEELLKRECMNLMGEIDRMEMGRSMQDMRLKNVMNLGFSSVNIEDSRRMQKLTEAAARDSAAMKQIAYLSMVFLPASFVATAFGMNVVEINPGSGPTLSQYFATAIPLTAITIWIVVAFQIQIKQSPAEVAVEINDSETEEKVKRVTTPEPSNVRALKKLGLWSRLGWPAVLFSALFQERMERRRQRRSMGLI</sequence>
<dbReference type="AlphaFoldDB" id="A0A5C3LI85"/>
<dbReference type="Proteomes" id="UP000308652">
    <property type="component" value="Unassembled WGS sequence"/>
</dbReference>
<dbReference type="InterPro" id="IPR002523">
    <property type="entry name" value="MgTranspt_CorA/ZnTranspt_ZntB"/>
</dbReference>
<keyword evidence="4 6" id="KW-0472">Membrane</keyword>
<name>A0A5C3LI85_9AGAR</name>
<evidence type="ECO:0000256" key="2">
    <source>
        <dbReference type="ARBA" id="ARBA00022692"/>
    </source>
</evidence>
<dbReference type="Pfam" id="PF01544">
    <property type="entry name" value="CorA"/>
    <property type="match status" value="1"/>
</dbReference>
<comment type="subcellular location">
    <subcellularLocation>
        <location evidence="1">Membrane</location>
        <topology evidence="1">Multi-pass membrane protein</topology>
    </subcellularLocation>
</comment>
<reference evidence="7 8" key="1">
    <citation type="journal article" date="2019" name="Nat. Ecol. Evol.">
        <title>Megaphylogeny resolves global patterns of mushroom evolution.</title>
        <authorList>
            <person name="Varga T."/>
            <person name="Krizsan K."/>
            <person name="Foldi C."/>
            <person name="Dima B."/>
            <person name="Sanchez-Garcia M."/>
            <person name="Sanchez-Ramirez S."/>
            <person name="Szollosi G.J."/>
            <person name="Szarkandi J.G."/>
            <person name="Papp V."/>
            <person name="Albert L."/>
            <person name="Andreopoulos W."/>
            <person name="Angelini C."/>
            <person name="Antonin V."/>
            <person name="Barry K.W."/>
            <person name="Bougher N.L."/>
            <person name="Buchanan P."/>
            <person name="Buyck B."/>
            <person name="Bense V."/>
            <person name="Catcheside P."/>
            <person name="Chovatia M."/>
            <person name="Cooper J."/>
            <person name="Damon W."/>
            <person name="Desjardin D."/>
            <person name="Finy P."/>
            <person name="Geml J."/>
            <person name="Haridas S."/>
            <person name="Hughes K."/>
            <person name="Justo A."/>
            <person name="Karasinski D."/>
            <person name="Kautmanova I."/>
            <person name="Kiss B."/>
            <person name="Kocsube S."/>
            <person name="Kotiranta H."/>
            <person name="LaButti K.M."/>
            <person name="Lechner B.E."/>
            <person name="Liimatainen K."/>
            <person name="Lipzen A."/>
            <person name="Lukacs Z."/>
            <person name="Mihaltcheva S."/>
            <person name="Morgado L.N."/>
            <person name="Niskanen T."/>
            <person name="Noordeloos M.E."/>
            <person name="Ohm R.A."/>
            <person name="Ortiz-Santana B."/>
            <person name="Ovrebo C."/>
            <person name="Racz N."/>
            <person name="Riley R."/>
            <person name="Savchenko A."/>
            <person name="Shiryaev A."/>
            <person name="Soop K."/>
            <person name="Spirin V."/>
            <person name="Szebenyi C."/>
            <person name="Tomsovsky M."/>
            <person name="Tulloss R.E."/>
            <person name="Uehling J."/>
            <person name="Grigoriev I.V."/>
            <person name="Vagvolgyi C."/>
            <person name="Papp T."/>
            <person name="Martin F.M."/>
            <person name="Miettinen O."/>
            <person name="Hibbett D.S."/>
            <person name="Nagy L.G."/>
        </authorList>
    </citation>
    <scope>NUCLEOTIDE SEQUENCE [LARGE SCALE GENOMIC DNA]</scope>
    <source>
        <strain evidence="7 8">CBS 166.37</strain>
    </source>
</reference>
<dbReference type="GO" id="GO:0046873">
    <property type="term" value="F:metal ion transmembrane transporter activity"/>
    <property type="evidence" value="ECO:0007669"/>
    <property type="project" value="InterPro"/>
</dbReference>
<keyword evidence="3 6" id="KW-1133">Transmembrane helix</keyword>
<evidence type="ECO:0000256" key="6">
    <source>
        <dbReference type="SAM" id="Phobius"/>
    </source>
</evidence>
<keyword evidence="2 6" id="KW-0812">Transmembrane</keyword>
<dbReference type="Gene3D" id="1.20.58.340">
    <property type="entry name" value="Magnesium transport protein CorA, transmembrane region"/>
    <property type="match status" value="1"/>
</dbReference>
<feature type="transmembrane region" description="Helical" evidence="6">
    <location>
        <begin position="469"/>
        <end position="491"/>
    </location>
</feature>
<gene>
    <name evidence="7" type="ORF">BDQ12DRAFT_707942</name>
</gene>
<dbReference type="STRING" id="68775.A0A5C3LI85"/>
<evidence type="ECO:0000313" key="8">
    <source>
        <dbReference type="Proteomes" id="UP000308652"/>
    </source>
</evidence>
<dbReference type="SUPFAM" id="SSF144083">
    <property type="entry name" value="Magnesium transport protein CorA, transmembrane region"/>
    <property type="match status" value="1"/>
</dbReference>
<feature type="region of interest" description="Disordered" evidence="5">
    <location>
        <begin position="1"/>
        <end position="37"/>
    </location>
</feature>
<dbReference type="EMBL" id="ML213727">
    <property type="protein sequence ID" value="TFK31606.1"/>
    <property type="molecule type" value="Genomic_DNA"/>
</dbReference>
<dbReference type="InterPro" id="IPR045863">
    <property type="entry name" value="CorA_TM1_TM2"/>
</dbReference>
<feature type="transmembrane region" description="Helical" evidence="6">
    <location>
        <begin position="563"/>
        <end position="581"/>
    </location>
</feature>
<keyword evidence="8" id="KW-1185">Reference proteome</keyword>
<proteinExistence type="predicted"/>
<evidence type="ECO:0000256" key="1">
    <source>
        <dbReference type="ARBA" id="ARBA00004141"/>
    </source>
</evidence>
<evidence type="ECO:0000256" key="5">
    <source>
        <dbReference type="SAM" id="MobiDB-lite"/>
    </source>
</evidence>
<evidence type="ECO:0000256" key="4">
    <source>
        <dbReference type="ARBA" id="ARBA00023136"/>
    </source>
</evidence>
<evidence type="ECO:0000256" key="3">
    <source>
        <dbReference type="ARBA" id="ARBA00022989"/>
    </source>
</evidence>
<dbReference type="OrthoDB" id="3231000at2759"/>
<feature type="transmembrane region" description="Helical" evidence="6">
    <location>
        <begin position="503"/>
        <end position="524"/>
    </location>
</feature>
<evidence type="ECO:0008006" key="9">
    <source>
        <dbReference type="Google" id="ProtNLM"/>
    </source>
</evidence>
<feature type="compositionally biased region" description="Polar residues" evidence="5">
    <location>
        <begin position="1"/>
        <end position="15"/>
    </location>
</feature>
<protein>
    <recommendedName>
        <fullName evidence="9">Cora-like Mg2+ transporter protein-domain-containing protein</fullName>
    </recommendedName>
</protein>
<accession>A0A5C3LI85</accession>
<evidence type="ECO:0000313" key="7">
    <source>
        <dbReference type="EMBL" id="TFK31606.1"/>
    </source>
</evidence>